<evidence type="ECO:0008006" key="3">
    <source>
        <dbReference type="Google" id="ProtNLM"/>
    </source>
</evidence>
<dbReference type="CDD" id="cd21650">
    <property type="entry name" value="CrtA-like"/>
    <property type="match status" value="1"/>
</dbReference>
<accession>A0ABP3CZ30</accession>
<reference evidence="2" key="1">
    <citation type="journal article" date="2019" name="Int. J. Syst. Evol. Microbiol.">
        <title>The Global Catalogue of Microorganisms (GCM) 10K type strain sequencing project: providing services to taxonomists for standard genome sequencing and annotation.</title>
        <authorList>
            <consortium name="The Broad Institute Genomics Platform"/>
            <consortium name="The Broad Institute Genome Sequencing Center for Infectious Disease"/>
            <person name="Wu L."/>
            <person name="Ma J."/>
        </authorList>
    </citation>
    <scope>NUCLEOTIDE SEQUENCE [LARGE SCALE GENOMIC DNA]</scope>
    <source>
        <strain evidence="2">JCM 10425</strain>
    </source>
</reference>
<comment type="caution">
    <text evidence="1">The sequence shown here is derived from an EMBL/GenBank/DDBJ whole genome shotgun (WGS) entry which is preliminary data.</text>
</comment>
<dbReference type="EMBL" id="BAAAGX010000001">
    <property type="protein sequence ID" value="GAA0218817.1"/>
    <property type="molecule type" value="Genomic_DNA"/>
</dbReference>
<proteinExistence type="predicted"/>
<name>A0ABP3CZ30_9ACTN</name>
<evidence type="ECO:0000313" key="2">
    <source>
        <dbReference type="Proteomes" id="UP001500967"/>
    </source>
</evidence>
<organism evidence="1 2">
    <name type="scientific">Cryptosporangium japonicum</name>
    <dbReference type="NCBI Taxonomy" id="80872"/>
    <lineage>
        <taxon>Bacteria</taxon>
        <taxon>Bacillati</taxon>
        <taxon>Actinomycetota</taxon>
        <taxon>Actinomycetes</taxon>
        <taxon>Cryptosporangiales</taxon>
        <taxon>Cryptosporangiaceae</taxon>
        <taxon>Cryptosporangium</taxon>
    </lineage>
</organism>
<dbReference type="InterPro" id="IPR049574">
    <property type="entry name" value="CrtA-like"/>
</dbReference>
<gene>
    <name evidence="1" type="ORF">GCM10009539_00210</name>
</gene>
<keyword evidence="2" id="KW-1185">Reference proteome</keyword>
<sequence>MPSPALVTVHVWNVPNRRVPAALTRMATDRLRLRRVPGLRFARLLGTGRGDTFTVRDADPNRWALLATWGSEAEAAAFERAPTATGWDRLADERWRVELTPLASHGRWSRREPFGAPTPRRWDGPVAALTRARLTVRRAVTFWRAVPPVASALDEHRKDGGLRAAIGVGEAPAGWQGTLSVWRSADDLRAFAYQGAAHVAAIRRTKETGWYAEELFARFGVVRADGSLDGRDPLT</sequence>
<evidence type="ECO:0000313" key="1">
    <source>
        <dbReference type="EMBL" id="GAA0218817.1"/>
    </source>
</evidence>
<dbReference type="RefSeq" id="WP_344646619.1">
    <property type="nucleotide sequence ID" value="NZ_BAAAGX010000001.1"/>
</dbReference>
<dbReference type="Proteomes" id="UP001500967">
    <property type="component" value="Unassembled WGS sequence"/>
</dbReference>
<protein>
    <recommendedName>
        <fullName evidence="3">Spheroidene monooxygenase</fullName>
    </recommendedName>
</protein>